<dbReference type="GO" id="GO:0003697">
    <property type="term" value="F:single-stranded DNA binding"/>
    <property type="evidence" value="ECO:0007669"/>
    <property type="project" value="InterPro"/>
</dbReference>
<dbReference type="InterPro" id="IPR012340">
    <property type="entry name" value="NA-bd_OB-fold"/>
</dbReference>
<feature type="compositionally biased region" description="Polar residues" evidence="3">
    <location>
        <begin position="112"/>
        <end position="130"/>
    </location>
</feature>
<evidence type="ECO:0000256" key="2">
    <source>
        <dbReference type="PROSITE-ProRule" id="PRU00252"/>
    </source>
</evidence>
<dbReference type="RefSeq" id="WP_254014081.1">
    <property type="nucleotide sequence ID" value="NZ_JAMZMM010000316.1"/>
</dbReference>
<feature type="region of interest" description="Disordered" evidence="3">
    <location>
        <begin position="110"/>
        <end position="180"/>
    </location>
</feature>
<dbReference type="InterPro" id="IPR000424">
    <property type="entry name" value="Primosome_PriB/ssb"/>
</dbReference>
<proteinExistence type="predicted"/>
<evidence type="ECO:0000256" key="1">
    <source>
        <dbReference type="ARBA" id="ARBA00023125"/>
    </source>
</evidence>
<keyword evidence="5" id="KW-1185">Reference proteome</keyword>
<reference evidence="4" key="1">
    <citation type="submission" date="2022-06" db="EMBL/GenBank/DDBJ databases">
        <title>New cyanobacteria of genus Symplocastrum in benthos of Lake Baikal.</title>
        <authorList>
            <person name="Sorokovikova E."/>
            <person name="Tikhonova I."/>
            <person name="Krasnopeev A."/>
            <person name="Evseev P."/>
            <person name="Gladkikh A."/>
            <person name="Belykh O."/>
        </authorList>
    </citation>
    <scope>NUCLEOTIDE SEQUENCE</scope>
    <source>
        <strain evidence="4">BBK-W-15</strain>
    </source>
</reference>
<protein>
    <submittedName>
        <fullName evidence="4">Single-stranded DNA-binding protein</fullName>
    </submittedName>
</protein>
<dbReference type="PROSITE" id="PS50935">
    <property type="entry name" value="SSB"/>
    <property type="match status" value="1"/>
</dbReference>
<accession>A0AAE3KP99</accession>
<dbReference type="CDD" id="cd04496">
    <property type="entry name" value="SSB_OBF"/>
    <property type="match status" value="1"/>
</dbReference>
<dbReference type="EMBL" id="JAMZMM010000316">
    <property type="protein sequence ID" value="MCP2731340.1"/>
    <property type="molecule type" value="Genomic_DNA"/>
</dbReference>
<name>A0AAE3KP99_9CYAN</name>
<evidence type="ECO:0000256" key="3">
    <source>
        <dbReference type="SAM" id="MobiDB-lite"/>
    </source>
</evidence>
<organism evidence="4 5">
    <name type="scientific">Limnofasciculus baicalensis BBK-W-15</name>
    <dbReference type="NCBI Taxonomy" id="2699891"/>
    <lineage>
        <taxon>Bacteria</taxon>
        <taxon>Bacillati</taxon>
        <taxon>Cyanobacteriota</taxon>
        <taxon>Cyanophyceae</taxon>
        <taxon>Coleofasciculales</taxon>
        <taxon>Coleofasciculaceae</taxon>
        <taxon>Limnofasciculus</taxon>
        <taxon>Limnofasciculus baicalensis</taxon>
    </lineage>
</organism>
<comment type="caution">
    <text evidence="4">The sequence shown here is derived from an EMBL/GenBank/DDBJ whole genome shotgun (WGS) entry which is preliminary data.</text>
</comment>
<dbReference type="Pfam" id="PF00436">
    <property type="entry name" value="SSB"/>
    <property type="match status" value="1"/>
</dbReference>
<dbReference type="Proteomes" id="UP001204953">
    <property type="component" value="Unassembled WGS sequence"/>
</dbReference>
<evidence type="ECO:0000313" key="5">
    <source>
        <dbReference type="Proteomes" id="UP001204953"/>
    </source>
</evidence>
<feature type="compositionally biased region" description="Polar residues" evidence="3">
    <location>
        <begin position="161"/>
        <end position="172"/>
    </location>
</feature>
<dbReference type="SUPFAM" id="SSF50249">
    <property type="entry name" value="Nucleic acid-binding proteins"/>
    <property type="match status" value="1"/>
</dbReference>
<evidence type="ECO:0000313" key="4">
    <source>
        <dbReference type="EMBL" id="MCP2731340.1"/>
    </source>
</evidence>
<sequence length="180" mass="19735">MNSCVLMAQIIQAPELRYTSDTQTPIAQMLVEFPALKADEPPATLKVVGWGNFAQEIKDMYSVGDLVAIEGRLSMNTIERPEGFKEKRAELVASRMYKLGVDTEIVPEIPATSGSVNSSTPATTTRSSNVVVPMRSRKESEPSPKGRDYPHSVADPRFDTVQPSTFGGSDNQQDLDDIPF</sequence>
<dbReference type="Gene3D" id="2.40.50.140">
    <property type="entry name" value="Nucleic acid-binding proteins"/>
    <property type="match status" value="1"/>
</dbReference>
<dbReference type="AlphaFoldDB" id="A0AAE3KP99"/>
<keyword evidence="1 2" id="KW-0238">DNA-binding</keyword>
<feature type="compositionally biased region" description="Basic and acidic residues" evidence="3">
    <location>
        <begin position="136"/>
        <end position="158"/>
    </location>
</feature>
<gene>
    <name evidence="4" type="ORF">NJ959_23215</name>
</gene>